<comment type="subcellular location">
    <subcellularLocation>
        <location evidence="1">Cell membrane</location>
        <topology evidence="1">Multi-pass membrane protein</topology>
    </subcellularLocation>
</comment>
<dbReference type="OrthoDB" id="2355635at2"/>
<keyword evidence="5 7" id="KW-0472">Membrane</keyword>
<feature type="transmembrane region" description="Helical" evidence="7">
    <location>
        <begin position="36"/>
        <end position="55"/>
    </location>
</feature>
<keyword evidence="2" id="KW-1003">Cell membrane</keyword>
<dbReference type="RefSeq" id="WP_093670767.1">
    <property type="nucleotide sequence ID" value="NZ_FOOY01000006.1"/>
</dbReference>
<feature type="transmembrane region" description="Helical" evidence="7">
    <location>
        <begin position="99"/>
        <end position="122"/>
    </location>
</feature>
<protein>
    <submittedName>
        <fullName evidence="8">ATP synthase I chain</fullName>
    </submittedName>
</protein>
<evidence type="ECO:0000313" key="8">
    <source>
        <dbReference type="EMBL" id="SFG22855.1"/>
    </source>
</evidence>
<keyword evidence="4 7" id="KW-1133">Transmembrane helix</keyword>
<evidence type="ECO:0000256" key="7">
    <source>
        <dbReference type="SAM" id="Phobius"/>
    </source>
</evidence>
<dbReference type="EMBL" id="FOOY01000006">
    <property type="protein sequence ID" value="SFG22855.1"/>
    <property type="molecule type" value="Genomic_DNA"/>
</dbReference>
<dbReference type="GO" id="GO:0005886">
    <property type="term" value="C:plasma membrane"/>
    <property type="evidence" value="ECO:0007669"/>
    <property type="project" value="UniProtKB-SubCell"/>
</dbReference>
<evidence type="ECO:0000313" key="9">
    <source>
        <dbReference type="Proteomes" id="UP000198752"/>
    </source>
</evidence>
<gene>
    <name evidence="8" type="ORF">SAMN02982927_01043</name>
</gene>
<feature type="transmembrane region" description="Helical" evidence="7">
    <location>
        <begin position="76"/>
        <end position="93"/>
    </location>
</feature>
<dbReference type="STRING" id="269670.SAMN02982927_01043"/>
<evidence type="ECO:0000256" key="3">
    <source>
        <dbReference type="ARBA" id="ARBA00022692"/>
    </source>
</evidence>
<proteinExistence type="predicted"/>
<dbReference type="Pfam" id="PF03899">
    <property type="entry name" value="ATP-synt_I"/>
    <property type="match status" value="1"/>
</dbReference>
<evidence type="ECO:0000256" key="1">
    <source>
        <dbReference type="ARBA" id="ARBA00004651"/>
    </source>
</evidence>
<sequence length="150" mass="16976">MKPVMEWFSRVLLIVTVLYTCVFGLIWFLIPARALASGFLLGGLISLYNVFHLSFRLRMAGLRVQSGARRQAGLHMTVRILTIVFGALMVYRFPTRIDYRSFVLSLLFGYLTLVTVMSYYYLKGNGMTSSDEGGEIHGTDSESEISRDDI</sequence>
<organism evidence="8 9">
    <name type="scientific">Sporolactobacillus nakayamae</name>
    <dbReference type="NCBI Taxonomy" id="269670"/>
    <lineage>
        <taxon>Bacteria</taxon>
        <taxon>Bacillati</taxon>
        <taxon>Bacillota</taxon>
        <taxon>Bacilli</taxon>
        <taxon>Bacillales</taxon>
        <taxon>Sporolactobacillaceae</taxon>
        <taxon>Sporolactobacillus</taxon>
    </lineage>
</organism>
<evidence type="ECO:0000256" key="6">
    <source>
        <dbReference type="SAM" id="MobiDB-lite"/>
    </source>
</evidence>
<keyword evidence="3 7" id="KW-0812">Transmembrane</keyword>
<reference evidence="9" key="1">
    <citation type="submission" date="2016-10" db="EMBL/GenBank/DDBJ databases">
        <authorList>
            <person name="Varghese N."/>
            <person name="Submissions S."/>
        </authorList>
    </citation>
    <scope>NUCLEOTIDE SEQUENCE [LARGE SCALE GENOMIC DNA]</scope>
    <source>
        <strain evidence="9">ATCC 700379</strain>
    </source>
</reference>
<evidence type="ECO:0000256" key="5">
    <source>
        <dbReference type="ARBA" id="ARBA00023136"/>
    </source>
</evidence>
<evidence type="ECO:0000256" key="2">
    <source>
        <dbReference type="ARBA" id="ARBA00022475"/>
    </source>
</evidence>
<dbReference type="InterPro" id="IPR005598">
    <property type="entry name" value="ATP_synth_I"/>
</dbReference>
<dbReference type="AlphaFoldDB" id="A0A1I2Q2Z0"/>
<evidence type="ECO:0000256" key="4">
    <source>
        <dbReference type="ARBA" id="ARBA00022989"/>
    </source>
</evidence>
<keyword evidence="9" id="KW-1185">Reference proteome</keyword>
<dbReference type="Proteomes" id="UP000198752">
    <property type="component" value="Unassembled WGS sequence"/>
</dbReference>
<accession>A0A1I2Q2Z0</accession>
<name>A0A1I2Q2Z0_9BACL</name>
<feature type="transmembrane region" description="Helical" evidence="7">
    <location>
        <begin position="7"/>
        <end position="30"/>
    </location>
</feature>
<feature type="compositionally biased region" description="Basic and acidic residues" evidence="6">
    <location>
        <begin position="134"/>
        <end position="150"/>
    </location>
</feature>
<feature type="region of interest" description="Disordered" evidence="6">
    <location>
        <begin position="130"/>
        <end position="150"/>
    </location>
</feature>